<reference evidence="1" key="1">
    <citation type="submission" date="2013-11" db="EMBL/GenBank/DDBJ databases">
        <title>Genome sequence of the fusiform rust pathogen reveals effectors for host alternation and coevolution with pine.</title>
        <authorList>
            <consortium name="DOE Joint Genome Institute"/>
            <person name="Smith K."/>
            <person name="Pendleton A."/>
            <person name="Kubisiak T."/>
            <person name="Anderson C."/>
            <person name="Salamov A."/>
            <person name="Aerts A."/>
            <person name="Riley R."/>
            <person name="Clum A."/>
            <person name="Lindquist E."/>
            <person name="Ence D."/>
            <person name="Campbell M."/>
            <person name="Kronenberg Z."/>
            <person name="Feau N."/>
            <person name="Dhillon B."/>
            <person name="Hamelin R."/>
            <person name="Burleigh J."/>
            <person name="Smith J."/>
            <person name="Yandell M."/>
            <person name="Nelson C."/>
            <person name="Grigoriev I."/>
            <person name="Davis J."/>
        </authorList>
    </citation>
    <scope>NUCLEOTIDE SEQUENCE</scope>
    <source>
        <strain evidence="1">G11</strain>
    </source>
</reference>
<gene>
    <name evidence="1" type="ORF">CROQUDRAFT_87342</name>
</gene>
<comment type="caution">
    <text evidence="1">The sequence shown here is derived from an EMBL/GenBank/DDBJ whole genome shotgun (WGS) entry which is preliminary data.</text>
</comment>
<dbReference type="Proteomes" id="UP000886653">
    <property type="component" value="Unassembled WGS sequence"/>
</dbReference>
<evidence type="ECO:0000313" key="2">
    <source>
        <dbReference type="Proteomes" id="UP000886653"/>
    </source>
</evidence>
<evidence type="ECO:0000313" key="1">
    <source>
        <dbReference type="EMBL" id="KAG0150892.1"/>
    </source>
</evidence>
<dbReference type="AlphaFoldDB" id="A0A9P6TFY7"/>
<organism evidence="1 2">
    <name type="scientific">Cronartium quercuum f. sp. fusiforme G11</name>
    <dbReference type="NCBI Taxonomy" id="708437"/>
    <lineage>
        <taxon>Eukaryota</taxon>
        <taxon>Fungi</taxon>
        <taxon>Dikarya</taxon>
        <taxon>Basidiomycota</taxon>
        <taxon>Pucciniomycotina</taxon>
        <taxon>Pucciniomycetes</taxon>
        <taxon>Pucciniales</taxon>
        <taxon>Coleosporiaceae</taxon>
        <taxon>Cronartium</taxon>
    </lineage>
</organism>
<dbReference type="EMBL" id="MU167216">
    <property type="protein sequence ID" value="KAG0150892.1"/>
    <property type="molecule type" value="Genomic_DNA"/>
</dbReference>
<sequence length="71" mass="8323">MLFIHMNFASTIPEQALNHLQTSKELQREISDQMAKIGLAGFTDFETDAKEEALLKLWDCKYKLWIKHIEI</sequence>
<keyword evidence="2" id="KW-1185">Reference proteome</keyword>
<accession>A0A9P6TFY7</accession>
<proteinExistence type="predicted"/>
<name>A0A9P6TFY7_9BASI</name>
<protein>
    <submittedName>
        <fullName evidence="1">Uncharacterized protein</fullName>
    </submittedName>
</protein>